<gene>
    <name evidence="1" type="primary">sfsA</name>
    <name evidence="4" type="ORF">MXMO3_01613</name>
</gene>
<comment type="similarity">
    <text evidence="1">Belongs to the SfsA family.</text>
</comment>
<evidence type="ECO:0000256" key="1">
    <source>
        <dbReference type="HAMAP-Rule" id="MF_00095"/>
    </source>
</evidence>
<dbReference type="Gene3D" id="3.40.1350.60">
    <property type="match status" value="1"/>
</dbReference>
<feature type="domain" description="Sugar fermentation stimulation protein C-terminal" evidence="2">
    <location>
        <begin position="95"/>
        <end position="233"/>
    </location>
</feature>
<dbReference type="EMBL" id="CP021330">
    <property type="protein sequence ID" value="AVX04143.1"/>
    <property type="molecule type" value="Genomic_DNA"/>
</dbReference>
<dbReference type="Pfam" id="PF17746">
    <property type="entry name" value="SfsA_N"/>
    <property type="match status" value="1"/>
</dbReference>
<evidence type="ECO:0000313" key="4">
    <source>
        <dbReference type="EMBL" id="AVX04143.1"/>
    </source>
</evidence>
<dbReference type="Pfam" id="PF03749">
    <property type="entry name" value="SfsA"/>
    <property type="match status" value="1"/>
</dbReference>
<protein>
    <recommendedName>
        <fullName evidence="1">Sugar fermentation stimulation protein homolog</fullName>
    </recommendedName>
</protein>
<dbReference type="STRING" id="1122213.GCA_000423365_01177"/>
<accession>A0A2R4MDU8</accession>
<keyword evidence="5" id="KW-1185">Reference proteome</keyword>
<dbReference type="GO" id="GO:0003677">
    <property type="term" value="F:DNA binding"/>
    <property type="evidence" value="ECO:0007669"/>
    <property type="project" value="InterPro"/>
</dbReference>
<dbReference type="InterPro" id="IPR040452">
    <property type="entry name" value="SfsA_C"/>
</dbReference>
<dbReference type="KEGG" id="mmyr:MXMO3_01613"/>
<evidence type="ECO:0000313" key="5">
    <source>
        <dbReference type="Proteomes" id="UP000258927"/>
    </source>
</evidence>
<dbReference type="HAMAP" id="MF_00095">
    <property type="entry name" value="SfsA"/>
    <property type="match status" value="1"/>
</dbReference>
<evidence type="ECO:0000259" key="3">
    <source>
        <dbReference type="Pfam" id="PF17746"/>
    </source>
</evidence>
<dbReference type="CDD" id="cd22359">
    <property type="entry name" value="SfsA-like_bacterial"/>
    <property type="match status" value="1"/>
</dbReference>
<proteinExistence type="inferred from homology"/>
<organism evidence="4 5">
    <name type="scientific">Maritalea myrionectae</name>
    <dbReference type="NCBI Taxonomy" id="454601"/>
    <lineage>
        <taxon>Bacteria</taxon>
        <taxon>Pseudomonadati</taxon>
        <taxon>Pseudomonadota</taxon>
        <taxon>Alphaproteobacteria</taxon>
        <taxon>Hyphomicrobiales</taxon>
        <taxon>Devosiaceae</taxon>
        <taxon>Maritalea</taxon>
    </lineage>
</organism>
<dbReference type="InterPro" id="IPR041465">
    <property type="entry name" value="SfsA_N"/>
</dbReference>
<sequence>MNCNHFNVGSTALDFPSPLLQGTLIKRYKRFLADIRLDNGEIITAHCANPGAMLGLKEPGLPVWLSKSDNPKRKLQYSWELTEVDGHLVGINTALPNRIVAEALHNKQIKELAAYDEIRPEVKYGDKSRIDFLLTGDGLPDCYVEVKNVHLLRQGSMAEFPDSKTARGAKHLMELGNMVAQGHRAVNLYLVQRTDCTQFSFASDLDPAYAKGAETALNAGVEFLCYDCTINQTKICLNHPLPILPVKR</sequence>
<dbReference type="Gene3D" id="2.40.50.580">
    <property type="match status" value="1"/>
</dbReference>
<reference evidence="4 5" key="1">
    <citation type="submission" date="2017-05" db="EMBL/GenBank/DDBJ databases">
        <title>Genome Analysis of Maritalea myrionectae HL2708#5.</title>
        <authorList>
            <consortium name="Cotde Inc.-PKNU"/>
            <person name="Jang D."/>
            <person name="Oh H.-M."/>
        </authorList>
    </citation>
    <scope>NUCLEOTIDE SEQUENCE [LARGE SCALE GENOMIC DNA]</scope>
    <source>
        <strain evidence="4 5">HL2708#5</strain>
    </source>
</reference>
<evidence type="ECO:0000259" key="2">
    <source>
        <dbReference type="Pfam" id="PF03749"/>
    </source>
</evidence>
<dbReference type="PANTHER" id="PTHR30545:SF2">
    <property type="entry name" value="SUGAR FERMENTATION STIMULATION PROTEIN A"/>
    <property type="match status" value="1"/>
</dbReference>
<dbReference type="AlphaFoldDB" id="A0A2R4MDU8"/>
<feature type="domain" description="SfsA N-terminal OB" evidence="3">
    <location>
        <begin position="25"/>
        <end position="91"/>
    </location>
</feature>
<name>A0A2R4MDU8_9HYPH</name>
<dbReference type="Proteomes" id="UP000258927">
    <property type="component" value="Chromosome"/>
</dbReference>
<dbReference type="InterPro" id="IPR005224">
    <property type="entry name" value="SfsA"/>
</dbReference>
<dbReference type="NCBIfam" id="TIGR00230">
    <property type="entry name" value="sfsA"/>
    <property type="match status" value="1"/>
</dbReference>
<dbReference type="PANTHER" id="PTHR30545">
    <property type="entry name" value="SUGAR FERMENTATION STIMULATION PROTEIN A"/>
    <property type="match status" value="1"/>
</dbReference>